<feature type="transmembrane region" description="Helical" evidence="2">
    <location>
        <begin position="142"/>
        <end position="161"/>
    </location>
</feature>
<evidence type="ECO:0000256" key="2">
    <source>
        <dbReference type="SAM" id="Phobius"/>
    </source>
</evidence>
<evidence type="ECO:0000313" key="5">
    <source>
        <dbReference type="Proteomes" id="UP000823521"/>
    </source>
</evidence>
<dbReference type="PANTHER" id="PTHR35797:SF1">
    <property type="entry name" value="PROTEASE"/>
    <property type="match status" value="1"/>
</dbReference>
<dbReference type="InterPro" id="IPR003675">
    <property type="entry name" value="Rce1/LyrA-like_dom"/>
</dbReference>
<feature type="transmembrane region" description="Helical" evidence="2">
    <location>
        <begin position="72"/>
        <end position="96"/>
    </location>
</feature>
<proteinExistence type="predicted"/>
<protein>
    <submittedName>
        <fullName evidence="4">CPBP family intramembrane metalloprotease</fullName>
    </submittedName>
</protein>
<dbReference type="GO" id="GO:0008237">
    <property type="term" value="F:metallopeptidase activity"/>
    <property type="evidence" value="ECO:0007669"/>
    <property type="project" value="UniProtKB-KW"/>
</dbReference>
<feature type="transmembrane region" description="Helical" evidence="2">
    <location>
        <begin position="173"/>
        <end position="192"/>
    </location>
</feature>
<feature type="region of interest" description="Disordered" evidence="1">
    <location>
        <begin position="259"/>
        <end position="282"/>
    </location>
</feature>
<keyword evidence="4" id="KW-0482">Metalloprotease</keyword>
<dbReference type="RefSeq" id="WP_208816728.1">
    <property type="nucleotide sequence ID" value="NZ_WVUH01000348.1"/>
</dbReference>
<dbReference type="InterPro" id="IPR042150">
    <property type="entry name" value="MmRce1-like"/>
</dbReference>
<feature type="transmembrane region" description="Helical" evidence="2">
    <location>
        <begin position="199"/>
        <end position="220"/>
    </location>
</feature>
<keyword evidence="4" id="KW-0645">Protease</keyword>
<keyword evidence="5" id="KW-1185">Reference proteome</keyword>
<evidence type="ECO:0000256" key="1">
    <source>
        <dbReference type="SAM" id="MobiDB-lite"/>
    </source>
</evidence>
<feature type="compositionally biased region" description="Low complexity" evidence="1">
    <location>
        <begin position="269"/>
        <end position="282"/>
    </location>
</feature>
<evidence type="ECO:0000259" key="3">
    <source>
        <dbReference type="Pfam" id="PF02517"/>
    </source>
</evidence>
<sequence>MFRQLPDSATALVYIVLVLAVSAGTANLFGGLILAISPLLVTLVMLLVVTREGWARAGWRRLGLGRLGLREWPFTVLATAGVSVLAAVAVVTIGLARFTTPTGPWLTDLLSLCATGPVLAYAEEVGWRGYLLPRLLGLGERVAMLVSGVVWTAWHLPYILFTPYYHNEGNTPLVLALFTGSVLAFSVLFGRLRIRTDSVWPAVLAHFAHNATFAWLTMYAVRTDHPVVVNEYLAGDTGLFVLLGTAVCGYALSRRARRAARRRPPAPGPAARASAAPTPDGS</sequence>
<dbReference type="PANTHER" id="PTHR35797">
    <property type="entry name" value="PROTEASE-RELATED"/>
    <property type="match status" value="1"/>
</dbReference>
<accession>A0ABS3VZ23</accession>
<organism evidence="4 5">
    <name type="scientific">Micromonospora echinofusca</name>
    <dbReference type="NCBI Taxonomy" id="47858"/>
    <lineage>
        <taxon>Bacteria</taxon>
        <taxon>Bacillati</taxon>
        <taxon>Actinomycetota</taxon>
        <taxon>Actinomycetes</taxon>
        <taxon>Micromonosporales</taxon>
        <taxon>Micromonosporaceae</taxon>
        <taxon>Micromonospora</taxon>
    </lineage>
</organism>
<evidence type="ECO:0000313" key="4">
    <source>
        <dbReference type="EMBL" id="MBO4209777.1"/>
    </source>
</evidence>
<gene>
    <name evidence="4" type="ORF">GSF22_27860</name>
</gene>
<feature type="domain" description="CAAX prenyl protease 2/Lysostaphin resistance protein A-like" evidence="3">
    <location>
        <begin position="109"/>
        <end position="211"/>
    </location>
</feature>
<keyword evidence="2" id="KW-1133">Transmembrane helix</keyword>
<feature type="transmembrane region" description="Helical" evidence="2">
    <location>
        <begin position="232"/>
        <end position="253"/>
    </location>
</feature>
<comment type="caution">
    <text evidence="4">The sequence shown here is derived from an EMBL/GenBank/DDBJ whole genome shotgun (WGS) entry which is preliminary data.</text>
</comment>
<keyword evidence="2" id="KW-0812">Transmembrane</keyword>
<keyword evidence="2" id="KW-0472">Membrane</keyword>
<dbReference type="Pfam" id="PF02517">
    <property type="entry name" value="Rce1-like"/>
    <property type="match status" value="1"/>
</dbReference>
<keyword evidence="4" id="KW-0378">Hydrolase</keyword>
<dbReference type="EMBL" id="WVUH01000348">
    <property type="protein sequence ID" value="MBO4209777.1"/>
    <property type="molecule type" value="Genomic_DNA"/>
</dbReference>
<dbReference type="Proteomes" id="UP000823521">
    <property type="component" value="Unassembled WGS sequence"/>
</dbReference>
<name>A0ABS3VZ23_MICEH</name>
<reference evidence="4 5" key="1">
    <citation type="submission" date="2019-12" db="EMBL/GenBank/DDBJ databases">
        <title>Whole genome sequencing of endophytic Actinobacterium Micromonospora sp. MPMI6T.</title>
        <authorList>
            <person name="Evv R."/>
            <person name="Podile A.R."/>
        </authorList>
    </citation>
    <scope>NUCLEOTIDE SEQUENCE [LARGE SCALE GENOMIC DNA]</scope>
    <source>
        <strain evidence="4 5">MPMI6</strain>
    </source>
</reference>